<evidence type="ECO:0000313" key="2">
    <source>
        <dbReference type="EMBL" id="ACL03168.1"/>
    </source>
</evidence>
<dbReference type="RefSeq" id="WP_012610603.1">
    <property type="nucleotide sequence ID" value="NC_011768.1"/>
</dbReference>
<dbReference type="PROSITE" id="PS51186">
    <property type="entry name" value="GNAT"/>
    <property type="match status" value="1"/>
</dbReference>
<dbReference type="InterPro" id="IPR000182">
    <property type="entry name" value="GNAT_dom"/>
</dbReference>
<dbReference type="Proteomes" id="UP000000739">
    <property type="component" value="Chromosome"/>
</dbReference>
<dbReference type="AlphaFoldDB" id="B8FA72"/>
<reference evidence="2 3" key="1">
    <citation type="journal article" date="2012" name="Environ. Microbiol.">
        <title>The genome sequence of Desulfatibacillum alkenivorans AK-01: a blueprint for anaerobic alkane oxidation.</title>
        <authorList>
            <person name="Callaghan A.V."/>
            <person name="Morris B.E."/>
            <person name="Pereira I.A."/>
            <person name="McInerney M.J."/>
            <person name="Austin R.N."/>
            <person name="Groves J.T."/>
            <person name="Kukor J.J."/>
            <person name="Suflita J.M."/>
            <person name="Young L.Y."/>
            <person name="Zylstra G.J."/>
            <person name="Wawrik B."/>
        </authorList>
    </citation>
    <scope>NUCLEOTIDE SEQUENCE [LARGE SCALE GENOMIC DNA]</scope>
    <source>
        <strain evidence="2 3">AK-01</strain>
    </source>
</reference>
<dbReference type="Pfam" id="PF00583">
    <property type="entry name" value="Acetyltransf_1"/>
    <property type="match status" value="1"/>
</dbReference>
<dbReference type="CDD" id="cd04301">
    <property type="entry name" value="NAT_SF"/>
    <property type="match status" value="1"/>
</dbReference>
<dbReference type="KEGG" id="dal:Dalk_1468"/>
<organism evidence="2 3">
    <name type="scientific">Desulfatibacillum aliphaticivorans</name>
    <dbReference type="NCBI Taxonomy" id="218208"/>
    <lineage>
        <taxon>Bacteria</taxon>
        <taxon>Pseudomonadati</taxon>
        <taxon>Thermodesulfobacteriota</taxon>
        <taxon>Desulfobacteria</taxon>
        <taxon>Desulfobacterales</taxon>
        <taxon>Desulfatibacillaceae</taxon>
        <taxon>Desulfatibacillum</taxon>
    </lineage>
</organism>
<dbReference type="InterPro" id="IPR016181">
    <property type="entry name" value="Acyl_CoA_acyltransferase"/>
</dbReference>
<evidence type="ECO:0000259" key="1">
    <source>
        <dbReference type="PROSITE" id="PS51186"/>
    </source>
</evidence>
<gene>
    <name evidence="2" type="ordered locus">Dalk_1468</name>
</gene>
<dbReference type="EMBL" id="CP001322">
    <property type="protein sequence ID" value="ACL03168.1"/>
    <property type="molecule type" value="Genomic_DNA"/>
</dbReference>
<keyword evidence="3" id="KW-1185">Reference proteome</keyword>
<accession>B8FA72</accession>
<feature type="domain" description="N-acetyltransferase" evidence="1">
    <location>
        <begin position="1"/>
        <end position="149"/>
    </location>
</feature>
<dbReference type="eggNOG" id="COG3153">
    <property type="taxonomic scope" value="Bacteria"/>
</dbReference>
<evidence type="ECO:0000313" key="3">
    <source>
        <dbReference type="Proteomes" id="UP000000739"/>
    </source>
</evidence>
<proteinExistence type="predicted"/>
<dbReference type="GO" id="GO:0016747">
    <property type="term" value="F:acyltransferase activity, transferring groups other than amino-acyl groups"/>
    <property type="evidence" value="ECO:0007669"/>
    <property type="project" value="InterPro"/>
</dbReference>
<dbReference type="SUPFAM" id="SSF55729">
    <property type="entry name" value="Acyl-CoA N-acyltransferases (Nat)"/>
    <property type="match status" value="1"/>
</dbReference>
<dbReference type="HOGENOM" id="CLU_1105732_0_0_7"/>
<sequence>MKIRPENKDDHDAISKTTIVAYEDYPFRQETEHQIIDDLRKADALTVSLVAVVEGQVVGHIAVSPVTISDGTSDWFGLGPISVLPEFQGLGIGGKLIKAGLSRVMNGIGGRGCVLVGPPNFYCMFGFANYPQLIHEDCPQELFLALPFKGRVPCGIVKFHPAFMQLAEVEKDVVVDVIIDYAMAGVKMDLENPTVQRLIEKGILMEMPGHKVIMRPAVLEEYDPILASLTQFRMTEMGRVHKNPFMAAIRS</sequence>
<protein>
    <submittedName>
        <fullName evidence="2">GCN5-related N-acetyltransferase</fullName>
    </submittedName>
</protein>
<dbReference type="Gene3D" id="3.40.630.30">
    <property type="match status" value="1"/>
</dbReference>
<name>B8FA72_DESAL</name>